<evidence type="ECO:0000256" key="6">
    <source>
        <dbReference type="ARBA" id="ARBA00033409"/>
    </source>
</evidence>
<dbReference type="HAMAP" id="MF_00201">
    <property type="entry name" value="RecO"/>
    <property type="match status" value="1"/>
</dbReference>
<evidence type="ECO:0000313" key="10">
    <source>
        <dbReference type="Proteomes" id="UP000245133"/>
    </source>
</evidence>
<accession>A0A2P2DVU3</accession>
<keyword evidence="4 7" id="KW-0233">DNA recombination</keyword>
<dbReference type="InterPro" id="IPR022572">
    <property type="entry name" value="DNA_rep/recomb_RecO_N"/>
</dbReference>
<dbReference type="InterPro" id="IPR003717">
    <property type="entry name" value="RecO"/>
</dbReference>
<dbReference type="RefSeq" id="WP_108972887.1">
    <property type="nucleotide sequence ID" value="NZ_BFBB01000002.1"/>
</dbReference>
<evidence type="ECO:0000256" key="1">
    <source>
        <dbReference type="ARBA" id="ARBA00007452"/>
    </source>
</evidence>
<dbReference type="InterPro" id="IPR037278">
    <property type="entry name" value="ARFGAP/RecO"/>
</dbReference>
<evidence type="ECO:0000256" key="5">
    <source>
        <dbReference type="ARBA" id="ARBA00023204"/>
    </source>
</evidence>
<evidence type="ECO:0000313" key="9">
    <source>
        <dbReference type="EMBL" id="GBF48743.1"/>
    </source>
</evidence>
<dbReference type="InterPro" id="IPR042242">
    <property type="entry name" value="RecO_C"/>
</dbReference>
<evidence type="ECO:0000256" key="4">
    <source>
        <dbReference type="ARBA" id="ARBA00023172"/>
    </source>
</evidence>
<dbReference type="NCBIfam" id="TIGR00613">
    <property type="entry name" value="reco"/>
    <property type="match status" value="1"/>
</dbReference>
<reference evidence="9 10" key="1">
    <citation type="submission" date="2018-02" db="EMBL/GenBank/DDBJ databases">
        <title>Novel Leptospira species isolated from soil and water in Japan.</title>
        <authorList>
            <person name="Nakao R."/>
            <person name="Masuzawa T."/>
        </authorList>
    </citation>
    <scope>NUCLEOTIDE SEQUENCE [LARGE SCALE GENOMIC DNA]</scope>
    <source>
        <strain evidence="9 10">YH101</strain>
    </source>
</reference>
<dbReference type="Gene3D" id="1.20.1440.120">
    <property type="entry name" value="Recombination protein O, C-terminal domain"/>
    <property type="match status" value="1"/>
</dbReference>
<dbReference type="Pfam" id="PF02565">
    <property type="entry name" value="RecO_C"/>
    <property type="match status" value="1"/>
</dbReference>
<evidence type="ECO:0000256" key="3">
    <source>
        <dbReference type="ARBA" id="ARBA00022763"/>
    </source>
</evidence>
<evidence type="ECO:0000259" key="8">
    <source>
        <dbReference type="Pfam" id="PF11967"/>
    </source>
</evidence>
<dbReference type="GO" id="GO:0043590">
    <property type="term" value="C:bacterial nucleoid"/>
    <property type="evidence" value="ECO:0007669"/>
    <property type="project" value="TreeGrafter"/>
</dbReference>
<evidence type="ECO:0000256" key="2">
    <source>
        <dbReference type="ARBA" id="ARBA00021310"/>
    </source>
</evidence>
<comment type="function">
    <text evidence="7">Involved in DNA repair and RecF pathway recombination.</text>
</comment>
<dbReference type="Proteomes" id="UP000245133">
    <property type="component" value="Unassembled WGS sequence"/>
</dbReference>
<gene>
    <name evidence="7 9" type="primary">recO</name>
    <name evidence="9" type="ORF">LPTSP4_02430</name>
</gene>
<protein>
    <recommendedName>
        <fullName evidence="2 7">DNA repair protein RecO</fullName>
    </recommendedName>
    <alternativeName>
        <fullName evidence="6 7">Recombination protein O</fullName>
    </alternativeName>
</protein>
<dbReference type="InterPro" id="IPR012340">
    <property type="entry name" value="NA-bd_OB-fold"/>
</dbReference>
<dbReference type="Gene3D" id="2.40.50.140">
    <property type="entry name" value="Nucleic acid-binding proteins"/>
    <property type="match status" value="1"/>
</dbReference>
<keyword evidence="10" id="KW-1185">Reference proteome</keyword>
<dbReference type="GO" id="GO:0006310">
    <property type="term" value="P:DNA recombination"/>
    <property type="evidence" value="ECO:0007669"/>
    <property type="project" value="UniProtKB-UniRule"/>
</dbReference>
<dbReference type="GO" id="GO:0006302">
    <property type="term" value="P:double-strand break repair"/>
    <property type="evidence" value="ECO:0007669"/>
    <property type="project" value="TreeGrafter"/>
</dbReference>
<dbReference type="EMBL" id="BFBB01000002">
    <property type="protein sequence ID" value="GBF48743.1"/>
    <property type="molecule type" value="Genomic_DNA"/>
</dbReference>
<dbReference type="SUPFAM" id="SSF57863">
    <property type="entry name" value="ArfGap/RecO-like zinc finger"/>
    <property type="match status" value="1"/>
</dbReference>
<sequence>MALKKEKGIVIESMDFGESDRVFSLIGESQIRQKFISKGIRKSKRRPIASTELGSLVEIDFYDEPTKEWKSIKEIHLLNRFDSTKSSYLGTLSIMYFTEYLSMLYPEGESHPFLFQLLEGTLQTLETDGNLLTLLPFFKLRALAHLGHFPSEFYCSSCGEEVLHKMAAYFSLDQREFICGNCHSLPKNQIHLIQLMRIFLSKRFSHLQGLSIEPEHLKELDQIMNQFFRLVTGKEMKSYFEFYKSLGNS</sequence>
<comment type="caution">
    <text evidence="9">The sequence shown here is derived from an EMBL/GenBank/DDBJ whole genome shotgun (WGS) entry which is preliminary data.</text>
</comment>
<comment type="similarity">
    <text evidence="1 7">Belongs to the RecO family.</text>
</comment>
<dbReference type="AlphaFoldDB" id="A0A2P2DVU3"/>
<organism evidence="9 10">
    <name type="scientific">Leptospira ryugenii</name>
    <dbReference type="NCBI Taxonomy" id="1917863"/>
    <lineage>
        <taxon>Bacteria</taxon>
        <taxon>Pseudomonadati</taxon>
        <taxon>Spirochaetota</taxon>
        <taxon>Spirochaetia</taxon>
        <taxon>Leptospirales</taxon>
        <taxon>Leptospiraceae</taxon>
        <taxon>Leptospira</taxon>
    </lineage>
</organism>
<feature type="domain" description="DNA replication/recombination mediator RecO N-terminal" evidence="8">
    <location>
        <begin position="1"/>
        <end position="79"/>
    </location>
</feature>
<dbReference type="PANTHER" id="PTHR33991:SF1">
    <property type="entry name" value="DNA REPAIR PROTEIN RECO"/>
    <property type="match status" value="1"/>
</dbReference>
<proteinExistence type="inferred from homology"/>
<dbReference type="PANTHER" id="PTHR33991">
    <property type="entry name" value="DNA REPAIR PROTEIN RECO"/>
    <property type="match status" value="1"/>
</dbReference>
<dbReference type="OrthoDB" id="9812244at2"/>
<name>A0A2P2DVU3_9LEPT</name>
<keyword evidence="3 7" id="KW-0227">DNA damage</keyword>
<keyword evidence="5 7" id="KW-0234">DNA repair</keyword>
<evidence type="ECO:0000256" key="7">
    <source>
        <dbReference type="HAMAP-Rule" id="MF_00201"/>
    </source>
</evidence>
<dbReference type="Pfam" id="PF11967">
    <property type="entry name" value="RecO_N"/>
    <property type="match status" value="1"/>
</dbReference>